<proteinExistence type="predicted"/>
<reference evidence="2 3" key="1">
    <citation type="submission" date="2020-08" db="EMBL/GenBank/DDBJ databases">
        <title>Genomic Encyclopedia of Type Strains, Phase IV (KMG-IV): sequencing the most valuable type-strain genomes for metagenomic binning, comparative biology and taxonomic classification.</title>
        <authorList>
            <person name="Goeker M."/>
        </authorList>
    </citation>
    <scope>NUCLEOTIDE SEQUENCE [LARGE SCALE GENOMIC DNA]</scope>
    <source>
        <strain evidence="2 3">DSM 26287</strain>
    </source>
</reference>
<dbReference type="Proteomes" id="UP000537141">
    <property type="component" value="Unassembled WGS sequence"/>
</dbReference>
<evidence type="ECO:0000313" key="2">
    <source>
        <dbReference type="EMBL" id="MBB6542897.1"/>
    </source>
</evidence>
<sequence length="407" mass="47464">MFLFTPKSKAYDDEALESYLIRIVNENFFDSYQQLSRAIKDELRELDFEAYGAFPLDLKLLNIYHAKQDSHFRMRAFELLESLLNLPKFELQKLAIFRSYKKINSQSTVNWKGIDFPLSFVRYEGASPYSIPICPECLRDEPYIRQVWHFKHYQACDKHNHNLVEKCPSCNLCINYIANESITHCSCGFELTNTKPFKAPEFKALLSSSMRGKTLDSSNPILNDTPLYQKLSAIAWFQKRYFELDSFDNESIINYFEKWPKNFYQELDEIAKDAELKLIDTFNKTSFTFIFGNLIFSSNLLSEGRSRGHFVWTTVENYLLDLVSKNPKSQKTNIADSLINIAEASAILSTSYEQVYRLYESGTLKAAFRPKIKQKLTTNEGVFFLRQVVELKKSFGDHYSGVYLSKW</sequence>
<dbReference type="InterPro" id="IPR009492">
    <property type="entry name" value="TniQ"/>
</dbReference>
<dbReference type="EMBL" id="JACHHU010000008">
    <property type="protein sequence ID" value="MBB6542897.1"/>
    <property type="molecule type" value="Genomic_DNA"/>
</dbReference>
<accession>A0A7X0TT58</accession>
<keyword evidence="3" id="KW-1185">Reference proteome</keyword>
<comment type="caution">
    <text evidence="2">The sequence shown here is derived from an EMBL/GenBank/DDBJ whole genome shotgun (WGS) entry which is preliminary data.</text>
</comment>
<dbReference type="RefSeq" id="WP_184423705.1">
    <property type="nucleotide sequence ID" value="NZ_AP027362.1"/>
</dbReference>
<feature type="domain" description="TniQ" evidence="1">
    <location>
        <begin position="9"/>
        <end position="163"/>
    </location>
</feature>
<protein>
    <recommendedName>
        <fullName evidence="1">TniQ domain-containing protein</fullName>
    </recommendedName>
</protein>
<dbReference type="AlphaFoldDB" id="A0A7X0TT58"/>
<organism evidence="2 3">
    <name type="scientific">Thalassotalea piscium</name>
    <dbReference type="NCBI Taxonomy" id="1230533"/>
    <lineage>
        <taxon>Bacteria</taxon>
        <taxon>Pseudomonadati</taxon>
        <taxon>Pseudomonadota</taxon>
        <taxon>Gammaproteobacteria</taxon>
        <taxon>Alteromonadales</taxon>
        <taxon>Colwelliaceae</taxon>
        <taxon>Thalassotalea</taxon>
    </lineage>
</organism>
<gene>
    <name evidence="2" type="ORF">HNQ55_001397</name>
</gene>
<evidence type="ECO:0000259" key="1">
    <source>
        <dbReference type="Pfam" id="PF06527"/>
    </source>
</evidence>
<dbReference type="Pfam" id="PF06527">
    <property type="entry name" value="TniQ"/>
    <property type="match status" value="1"/>
</dbReference>
<evidence type="ECO:0000313" key="3">
    <source>
        <dbReference type="Proteomes" id="UP000537141"/>
    </source>
</evidence>
<name>A0A7X0TT58_9GAMM</name>